<dbReference type="Pfam" id="PF10205">
    <property type="entry name" value="KLRAQ"/>
    <property type="match status" value="1"/>
</dbReference>
<evidence type="ECO:0000256" key="2">
    <source>
        <dbReference type="SAM" id="MobiDB-lite"/>
    </source>
</evidence>
<dbReference type="InterPro" id="IPR019343">
    <property type="entry name" value="PPP1R21_N"/>
</dbReference>
<feature type="compositionally biased region" description="Low complexity" evidence="2">
    <location>
        <begin position="244"/>
        <end position="257"/>
    </location>
</feature>
<feature type="domain" description="Protein phosphatase 1 regulatory subunit 21 N-terminal" evidence="3">
    <location>
        <begin position="19"/>
        <end position="133"/>
    </location>
</feature>
<organism evidence="4 5">
    <name type="scientific">Drosophila rubida</name>
    <dbReference type="NCBI Taxonomy" id="30044"/>
    <lineage>
        <taxon>Eukaryota</taxon>
        <taxon>Metazoa</taxon>
        <taxon>Ecdysozoa</taxon>
        <taxon>Arthropoda</taxon>
        <taxon>Hexapoda</taxon>
        <taxon>Insecta</taxon>
        <taxon>Pterygota</taxon>
        <taxon>Neoptera</taxon>
        <taxon>Endopterygota</taxon>
        <taxon>Diptera</taxon>
        <taxon>Brachycera</taxon>
        <taxon>Muscomorpha</taxon>
        <taxon>Ephydroidea</taxon>
        <taxon>Drosophilidae</taxon>
        <taxon>Drosophila</taxon>
    </lineage>
</organism>
<feature type="coiled-coil region" evidence="1">
    <location>
        <begin position="363"/>
        <end position="397"/>
    </location>
</feature>
<dbReference type="AlphaFoldDB" id="A0AAD4JUT1"/>
<protein>
    <recommendedName>
        <fullName evidence="3">Protein phosphatase 1 regulatory subunit 21 N-terminal domain-containing protein</fullName>
    </recommendedName>
</protein>
<evidence type="ECO:0000259" key="3">
    <source>
        <dbReference type="SMART" id="SM01254"/>
    </source>
</evidence>
<dbReference type="GO" id="GO:0005769">
    <property type="term" value="C:early endosome"/>
    <property type="evidence" value="ECO:0007669"/>
    <property type="project" value="TreeGrafter"/>
</dbReference>
<sequence length="448" mass="50376">MAEHMGSMEGTAVSEAKYQKLASEYSKMRAKAQVLKNAVQDERAKVESLREQLQQNATSSRRTEQEVDSLNFRNKQLESRVSQLQLELTRHEQAPKKKEPSRRGLLGGSKQEPPCEATHTSNAAQEALIFEELQKKIMENAHLTSLVSNVQGHKTHTHIYTYIFMATPQIDDKQRDLLLHTERVAELEQKLEKRTSDQNELEKRLRRELETLQQRNCELETKLVDAASMLGSEDALSATGSDSTPLHNPLQQQQHQPNTNAALPLTAEERIALLEKEAAHWRAQYEAAKVYQNLNSNPIIDLSKTLSDASSSICSCSTAAAGVTVKPCSLETKCSQRARDSLQEPLEPPTKEQLIYSVFSKKYEDLLRLKALAESRLRSSEQEATHLQICLENATQELKSKDEQQSSLGGALQMLEEELTTTRINYEEQISVLTEQVISLSEQLAAGN</sequence>
<feature type="compositionally biased region" description="Polar residues" evidence="2">
    <location>
        <begin position="51"/>
        <end position="60"/>
    </location>
</feature>
<dbReference type="GO" id="GO:0016020">
    <property type="term" value="C:membrane"/>
    <property type="evidence" value="ECO:0007669"/>
    <property type="project" value="TreeGrafter"/>
</dbReference>
<dbReference type="Proteomes" id="UP001200034">
    <property type="component" value="Unassembled WGS sequence"/>
</dbReference>
<keyword evidence="1" id="KW-0175">Coiled coil</keyword>
<gene>
    <name evidence="4" type="ORF">KR093_004103</name>
</gene>
<feature type="coiled-coil region" evidence="1">
    <location>
        <begin position="170"/>
        <end position="218"/>
    </location>
</feature>
<keyword evidence="5" id="KW-1185">Reference proteome</keyword>
<feature type="region of interest" description="Disordered" evidence="2">
    <location>
        <begin position="50"/>
        <end position="70"/>
    </location>
</feature>
<dbReference type="SMART" id="SM01254">
    <property type="entry name" value="KLRAQ"/>
    <property type="match status" value="1"/>
</dbReference>
<dbReference type="PANTHER" id="PTHR21448:SF0">
    <property type="entry name" value="PROTEIN PHOSPHATASE 1 REGULATORY SUBUNIT 21"/>
    <property type="match status" value="1"/>
</dbReference>
<evidence type="ECO:0000256" key="1">
    <source>
        <dbReference type="SAM" id="Coils"/>
    </source>
</evidence>
<name>A0AAD4JUT1_9MUSC</name>
<accession>A0AAD4JUT1</accession>
<feature type="region of interest" description="Disordered" evidence="2">
    <location>
        <begin position="87"/>
        <end position="120"/>
    </location>
</feature>
<reference evidence="4" key="1">
    <citation type="journal article" date="2021" name="Mol. Ecol. Resour.">
        <title>Phylogenomic analyses of the genus Drosophila reveals genomic signals of climate adaptation.</title>
        <authorList>
            <person name="Li F."/>
            <person name="Rane R.V."/>
            <person name="Luria V."/>
            <person name="Xiong Z."/>
            <person name="Chen J."/>
            <person name="Li Z."/>
            <person name="Catullo R.A."/>
            <person name="Griffin P.C."/>
            <person name="Schiffer M."/>
            <person name="Pearce S."/>
            <person name="Lee S.F."/>
            <person name="McElroy K."/>
            <person name="Stocker A."/>
            <person name="Shirriffs J."/>
            <person name="Cockerell F."/>
            <person name="Coppin C."/>
            <person name="Sgro C.M."/>
            <person name="Karger A."/>
            <person name="Cain J.W."/>
            <person name="Weber J.A."/>
            <person name="Santpere G."/>
            <person name="Kirschner M.W."/>
            <person name="Hoffmann A.A."/>
            <person name="Oakeshott J.G."/>
            <person name="Zhang G."/>
        </authorList>
    </citation>
    <scope>NUCLEOTIDE SEQUENCE</scope>
    <source>
        <strain evidence="4">BGI-SZ-2011g</strain>
    </source>
</reference>
<dbReference type="PANTHER" id="PTHR21448">
    <property type="entry name" value="SMOOTH MUSCLE MYOSIN HEAVY CHAIN-RELATED"/>
    <property type="match status" value="1"/>
</dbReference>
<comment type="caution">
    <text evidence="4">The sequence shown here is derived from an EMBL/GenBank/DDBJ whole genome shotgun (WGS) entry which is preliminary data.</text>
</comment>
<feature type="region of interest" description="Disordered" evidence="2">
    <location>
        <begin position="235"/>
        <end position="257"/>
    </location>
</feature>
<dbReference type="InterPro" id="IPR040024">
    <property type="entry name" value="PPP1R21"/>
</dbReference>
<dbReference type="EMBL" id="JAJJHW010003409">
    <property type="protein sequence ID" value="KAH8359059.1"/>
    <property type="molecule type" value="Genomic_DNA"/>
</dbReference>
<feature type="compositionally biased region" description="Basic and acidic residues" evidence="2">
    <location>
        <begin position="88"/>
        <end position="102"/>
    </location>
</feature>
<evidence type="ECO:0000313" key="5">
    <source>
        <dbReference type="Proteomes" id="UP001200034"/>
    </source>
</evidence>
<evidence type="ECO:0000313" key="4">
    <source>
        <dbReference type="EMBL" id="KAH8359059.1"/>
    </source>
</evidence>
<proteinExistence type="predicted"/>